<dbReference type="OrthoDB" id="9771372at2"/>
<dbReference type="InterPro" id="IPR002078">
    <property type="entry name" value="Sigma_54_int"/>
</dbReference>
<keyword evidence="2" id="KW-0067">ATP-binding</keyword>
<dbReference type="InterPro" id="IPR058031">
    <property type="entry name" value="AAA_lid_NorR"/>
</dbReference>
<keyword evidence="4" id="KW-0238">DNA-binding</keyword>
<gene>
    <name evidence="7" type="ORF">ALO_18405</name>
</gene>
<dbReference type="InterPro" id="IPR003593">
    <property type="entry name" value="AAA+_ATPase"/>
</dbReference>
<dbReference type="Gene3D" id="1.10.8.60">
    <property type="match status" value="1"/>
</dbReference>
<sequence length="625" mass="69684">MSGIVFIAPNAEIGRIAENLKVDPDEYNVIYARLEEGVKAAGRALQKGARVLISRGFTCHLIEEAFPDASVIDVRYTAFDLLRAYLQAATCSQSIAIVDIQPVIDGMNSVEAILNLNVGTKTVKLVIPDYHSYMDGIDQAVAKGYDCVIGNQAIVNAAAARGLTGVLLRSGREGIELAVAAARQILAIHRIRDANALQTEIIINSVDYGIIAIDSDGSLIAFNRQARYLLRLDISNSRLDAFLVVMRKLMLEQEKVIGRVEKVDGHGEVVVNYLPIIVDGEPTGMVATIQALQQLQDIEQKTREELARRGRVARYSFADIESKSPVMRRVIQDAKRFAAYDATVLILGETGVGKEYFAHAIHQASPRQRGPFVVVNCAAIPENILESELFGYVEGAFTGAKKGGKVGLFEQAHKGTIFLDEIGEISENLQVRLLRVLQEHEVYRLGDDRIMPVDIRVIAATNRDLSALVHEKKFREDLYYRLDVLTLEIPPIRERKEDLEQLIHHFILEYNEKYHSHVESIEPGGLEILLNHDWPGNIRELHNFLGRVTALTQGKVIQEKEVLHCLRRRYQPQREGAAGLKEIEKTAILEALRKSGGSKQMAADMLGIGRATLWRRLKELADPIE</sequence>
<dbReference type="PROSITE" id="PS00676">
    <property type="entry name" value="SIGMA54_INTERACT_2"/>
    <property type="match status" value="1"/>
</dbReference>
<evidence type="ECO:0000256" key="4">
    <source>
        <dbReference type="ARBA" id="ARBA00023125"/>
    </source>
</evidence>
<dbReference type="Gene3D" id="3.40.50.300">
    <property type="entry name" value="P-loop containing nucleotide triphosphate hydrolases"/>
    <property type="match status" value="1"/>
</dbReference>
<dbReference type="SUPFAM" id="SSF46689">
    <property type="entry name" value="Homeodomain-like"/>
    <property type="match status" value="1"/>
</dbReference>
<evidence type="ECO:0000256" key="2">
    <source>
        <dbReference type="ARBA" id="ARBA00022840"/>
    </source>
</evidence>
<dbReference type="InterPro" id="IPR009057">
    <property type="entry name" value="Homeodomain-like_sf"/>
</dbReference>
<dbReference type="Proteomes" id="UP000003240">
    <property type="component" value="Unassembled WGS sequence"/>
</dbReference>
<comment type="caution">
    <text evidence="7">The sequence shown here is derived from an EMBL/GenBank/DDBJ whole genome shotgun (WGS) entry which is preliminary data.</text>
</comment>
<proteinExistence type="predicted"/>
<dbReference type="InterPro" id="IPR025944">
    <property type="entry name" value="Sigma_54_int_dom_CS"/>
</dbReference>
<dbReference type="Gene3D" id="3.40.50.2300">
    <property type="match status" value="1"/>
</dbReference>
<dbReference type="SUPFAM" id="SSF52540">
    <property type="entry name" value="P-loop containing nucleoside triphosphate hydrolases"/>
    <property type="match status" value="1"/>
</dbReference>
<evidence type="ECO:0000313" key="8">
    <source>
        <dbReference type="Proteomes" id="UP000003240"/>
    </source>
</evidence>
<reference evidence="7 8" key="1">
    <citation type="journal article" date="2011" name="EMBO J.">
        <title>Structural diversity of bacterial flagellar motors.</title>
        <authorList>
            <person name="Chen S."/>
            <person name="Beeby M."/>
            <person name="Murphy G.E."/>
            <person name="Leadbetter J.R."/>
            <person name="Hendrixson D.R."/>
            <person name="Briegel A."/>
            <person name="Li Z."/>
            <person name="Shi J."/>
            <person name="Tocheva E.I."/>
            <person name="Muller A."/>
            <person name="Dobro M.J."/>
            <person name="Jensen G.J."/>
        </authorList>
    </citation>
    <scope>NUCLEOTIDE SEQUENCE [LARGE SCALE GENOMIC DNA]</scope>
    <source>
        <strain evidence="7 8">DSM 6540</strain>
    </source>
</reference>
<keyword evidence="3" id="KW-0805">Transcription regulation</keyword>
<dbReference type="PROSITE" id="PS00675">
    <property type="entry name" value="SIGMA54_INTERACT_1"/>
    <property type="match status" value="1"/>
</dbReference>
<dbReference type="PROSITE" id="PS00688">
    <property type="entry name" value="SIGMA54_INTERACT_3"/>
    <property type="match status" value="1"/>
</dbReference>
<dbReference type="Pfam" id="PF00158">
    <property type="entry name" value="Sigma54_activat"/>
    <property type="match status" value="1"/>
</dbReference>
<dbReference type="Pfam" id="PF25601">
    <property type="entry name" value="AAA_lid_14"/>
    <property type="match status" value="1"/>
</dbReference>
<dbReference type="InterPro" id="IPR025662">
    <property type="entry name" value="Sigma_54_int_dom_ATP-bd_1"/>
</dbReference>
<dbReference type="InterPro" id="IPR025943">
    <property type="entry name" value="Sigma_54_int_dom_ATP-bd_2"/>
</dbReference>
<dbReference type="Gene3D" id="3.30.450.20">
    <property type="entry name" value="PAS domain"/>
    <property type="match status" value="1"/>
</dbReference>
<dbReference type="InterPro" id="IPR027417">
    <property type="entry name" value="P-loop_NTPase"/>
</dbReference>
<dbReference type="CDD" id="cd00009">
    <property type="entry name" value="AAA"/>
    <property type="match status" value="1"/>
</dbReference>
<dbReference type="SMART" id="SM00382">
    <property type="entry name" value="AAA"/>
    <property type="match status" value="1"/>
</dbReference>
<dbReference type="InterPro" id="IPR002197">
    <property type="entry name" value="HTH_Fis"/>
</dbReference>
<dbReference type="STRING" id="1009370.ALO_18405"/>
<dbReference type="PANTHER" id="PTHR32071:SF57">
    <property type="entry name" value="C4-DICARBOXYLATE TRANSPORT TRANSCRIPTIONAL REGULATORY PROTEIN DCTD"/>
    <property type="match status" value="1"/>
</dbReference>
<dbReference type="RefSeq" id="WP_004098703.1">
    <property type="nucleotide sequence ID" value="NZ_AFGF01000221.1"/>
</dbReference>
<dbReference type="InterPro" id="IPR010524">
    <property type="entry name" value="Sig_transdc_resp-reg_PrpR_N"/>
</dbReference>
<dbReference type="GO" id="GO:0005524">
    <property type="term" value="F:ATP binding"/>
    <property type="evidence" value="ECO:0007669"/>
    <property type="project" value="UniProtKB-KW"/>
</dbReference>
<dbReference type="AlphaFoldDB" id="F7NNJ0"/>
<dbReference type="eggNOG" id="COG3829">
    <property type="taxonomic scope" value="Bacteria"/>
</dbReference>
<dbReference type="PRINTS" id="PR01590">
    <property type="entry name" value="HTHFIS"/>
</dbReference>
<accession>F7NNJ0</accession>
<name>F7NNJ0_9FIRM</name>
<feature type="domain" description="Sigma-54 factor interaction" evidence="6">
    <location>
        <begin position="320"/>
        <end position="550"/>
    </location>
</feature>
<evidence type="ECO:0000259" key="6">
    <source>
        <dbReference type="PROSITE" id="PS50045"/>
    </source>
</evidence>
<evidence type="ECO:0000256" key="3">
    <source>
        <dbReference type="ARBA" id="ARBA00023015"/>
    </source>
</evidence>
<dbReference type="Gene3D" id="1.10.10.60">
    <property type="entry name" value="Homeodomain-like"/>
    <property type="match status" value="1"/>
</dbReference>
<dbReference type="PANTHER" id="PTHR32071">
    <property type="entry name" value="TRANSCRIPTIONAL REGULATORY PROTEIN"/>
    <property type="match status" value="1"/>
</dbReference>
<dbReference type="Pfam" id="PF06506">
    <property type="entry name" value="PrpR_N"/>
    <property type="match status" value="1"/>
</dbReference>
<dbReference type="Pfam" id="PF02954">
    <property type="entry name" value="HTH_8"/>
    <property type="match status" value="1"/>
</dbReference>
<dbReference type="PROSITE" id="PS50045">
    <property type="entry name" value="SIGMA54_INTERACT_4"/>
    <property type="match status" value="1"/>
</dbReference>
<evidence type="ECO:0000256" key="1">
    <source>
        <dbReference type="ARBA" id="ARBA00022741"/>
    </source>
</evidence>
<dbReference type="GO" id="GO:0006355">
    <property type="term" value="P:regulation of DNA-templated transcription"/>
    <property type="evidence" value="ECO:0007669"/>
    <property type="project" value="InterPro"/>
</dbReference>
<dbReference type="Gene3D" id="3.40.50.10660">
    <property type="entry name" value="PrpR receptor domain-like"/>
    <property type="match status" value="1"/>
</dbReference>
<dbReference type="EMBL" id="AFGF01000221">
    <property type="protein sequence ID" value="EGO62431.1"/>
    <property type="molecule type" value="Genomic_DNA"/>
</dbReference>
<dbReference type="GO" id="GO:0000156">
    <property type="term" value="F:phosphorelay response regulator activity"/>
    <property type="evidence" value="ECO:0007669"/>
    <property type="project" value="InterPro"/>
</dbReference>
<keyword evidence="8" id="KW-1185">Reference proteome</keyword>
<dbReference type="FunFam" id="3.40.50.300:FF:000006">
    <property type="entry name" value="DNA-binding transcriptional regulator NtrC"/>
    <property type="match status" value="1"/>
</dbReference>
<keyword evidence="1" id="KW-0547">Nucleotide-binding</keyword>
<keyword evidence="5" id="KW-0804">Transcription</keyword>
<organism evidence="7 8">
    <name type="scientific">Acetonema longum DSM 6540</name>
    <dbReference type="NCBI Taxonomy" id="1009370"/>
    <lineage>
        <taxon>Bacteria</taxon>
        <taxon>Bacillati</taxon>
        <taxon>Bacillota</taxon>
        <taxon>Negativicutes</taxon>
        <taxon>Acetonemataceae</taxon>
        <taxon>Acetonema</taxon>
    </lineage>
</organism>
<protein>
    <submittedName>
        <fullName evidence="7">PAS sensor protein</fullName>
    </submittedName>
</protein>
<dbReference type="GO" id="GO:0043565">
    <property type="term" value="F:sequence-specific DNA binding"/>
    <property type="evidence" value="ECO:0007669"/>
    <property type="project" value="InterPro"/>
</dbReference>
<dbReference type="SUPFAM" id="SSF159800">
    <property type="entry name" value="PrpR receptor domain-like"/>
    <property type="match status" value="1"/>
</dbReference>
<evidence type="ECO:0000313" key="7">
    <source>
        <dbReference type="EMBL" id="EGO62431.1"/>
    </source>
</evidence>
<evidence type="ECO:0000256" key="5">
    <source>
        <dbReference type="ARBA" id="ARBA00023163"/>
    </source>
</evidence>